<keyword evidence="1" id="KW-0472">Membrane</keyword>
<protein>
    <submittedName>
        <fullName evidence="2">Uncharacterized protein</fullName>
    </submittedName>
</protein>
<reference evidence="2" key="7">
    <citation type="journal article" date="2005" name="Science">
        <title>The Transcriptional Landscape of the Mammalian Genome.</title>
        <authorList>
            <consortium name="The FANTOM Consortium"/>
            <consortium name="Riken Genome Exploration Research Group and Genome Science Group (Genome Network Project Core Group)"/>
        </authorList>
    </citation>
    <scope>NUCLEOTIDE SEQUENCE</scope>
    <source>
        <strain evidence="2">C57BL/6J</strain>
        <tissue evidence="2">Testis</tissue>
    </source>
</reference>
<reference evidence="2" key="2">
    <citation type="journal article" date="2000" name="Genome Res.">
        <title>Normalization and subtraction of cap-trapper-selected cDNAs to prepare full-length cDNA libraries for rapid discovery of new genes.</title>
        <authorList>
            <person name="Carninci P."/>
            <person name="Shibata Y."/>
            <person name="Hayatsu N."/>
            <person name="Sugahara Y."/>
            <person name="Shibata K."/>
            <person name="Itoh M."/>
            <person name="Konno H."/>
            <person name="Okazaki Y."/>
            <person name="Muramatsu M."/>
            <person name="Hayashizaki Y."/>
        </authorList>
    </citation>
    <scope>NUCLEOTIDE SEQUENCE</scope>
    <source>
        <strain evidence="2">C57BL/6J</strain>
        <tissue evidence="2">Testis</tissue>
    </source>
</reference>
<keyword evidence="1" id="KW-1133">Transmembrane helix</keyword>
<reference evidence="2" key="3">
    <citation type="journal article" date="2000" name="Genome Res.">
        <title>RIKEN integrated sequence analysis (RISA) system--384-format sequencing pipeline with 384 multicapillary sequencer.</title>
        <authorList>
            <person name="Shibata K."/>
            <person name="Itoh M."/>
            <person name="Aizawa K."/>
            <person name="Nagaoka S."/>
            <person name="Sasaki N."/>
            <person name="Carninci P."/>
            <person name="Konno H."/>
            <person name="Akiyama J."/>
            <person name="Nishi K."/>
            <person name="Kitsunai T."/>
            <person name="Tashiro H."/>
            <person name="Itoh M."/>
            <person name="Sumi N."/>
            <person name="Ishii Y."/>
            <person name="Nakamura S."/>
            <person name="Hazama M."/>
            <person name="Nishine T."/>
            <person name="Harada A."/>
            <person name="Yamamoto R."/>
            <person name="Matsumoto H."/>
            <person name="Sakaguchi S."/>
            <person name="Ikegami T."/>
            <person name="Kashiwagi K."/>
            <person name="Fujiwake S."/>
            <person name="Inoue K."/>
            <person name="Togawa Y."/>
            <person name="Izawa M."/>
            <person name="Ohara E."/>
            <person name="Watahiki M."/>
            <person name="Yoneda Y."/>
            <person name="Ishikawa T."/>
            <person name="Ozawa K."/>
            <person name="Tanaka T."/>
            <person name="Matsuura S."/>
            <person name="Kawai J."/>
            <person name="Okazaki Y."/>
            <person name="Muramatsu M."/>
            <person name="Inoue Y."/>
            <person name="Kira A."/>
            <person name="Hayashizaki Y."/>
        </authorList>
    </citation>
    <scope>NUCLEOTIDE SEQUENCE</scope>
    <source>
        <strain evidence="2">C57BL/6J</strain>
        <tissue evidence="2">Testis</tissue>
    </source>
</reference>
<evidence type="ECO:0000313" key="3">
    <source>
        <dbReference type="MGI" id="MGI:1923174"/>
    </source>
</evidence>
<feature type="transmembrane region" description="Helical" evidence="1">
    <location>
        <begin position="28"/>
        <end position="46"/>
    </location>
</feature>
<reference evidence="2" key="8">
    <citation type="journal article" date="2005" name="Science">
        <title>Antisense Transcription in the Mammalian Transcriptome.</title>
        <authorList>
            <consortium name="RIKEN Genome Exploration Research Group and Genome Science Group (Genome Network Project Core Group) and the FANTOM Consortium"/>
        </authorList>
    </citation>
    <scope>NUCLEOTIDE SEQUENCE</scope>
    <source>
        <strain evidence="2">C57BL/6J</strain>
        <tissue evidence="2">Testis</tissue>
    </source>
</reference>
<accession>Q8CER2</accession>
<gene>
    <name evidence="3" type="primary">4930566N20Rik</name>
</gene>
<keyword evidence="1" id="KW-0812">Transmembrane</keyword>
<evidence type="ECO:0000313" key="2">
    <source>
        <dbReference type="EMBL" id="BAC25477.1"/>
    </source>
</evidence>
<dbReference type="MGI" id="MGI:1923174">
    <property type="gene designation" value="4930566N20Rik"/>
</dbReference>
<reference evidence="2" key="4">
    <citation type="submission" date="2000-07" db="EMBL/GenBank/DDBJ databases">
        <authorList>
            <person name="Adachi J."/>
            <person name="Aizawa K."/>
            <person name="Akahira S."/>
            <person name="Akimura T."/>
            <person name="Arai A."/>
            <person name="Aono H."/>
            <person name="Arakawa T."/>
            <person name="Bono H."/>
            <person name="Carninci P."/>
            <person name="Fukuda S."/>
            <person name="Fukunishi Y."/>
            <person name="Furuno M."/>
            <person name="Hanagaki T."/>
            <person name="Hara A."/>
            <person name="Hayatsu N."/>
            <person name="Hiramoto K."/>
            <person name="Hiraoka T."/>
            <person name="Hori F."/>
            <person name="Imotani K."/>
            <person name="Ishii Y."/>
            <person name="Itoh M."/>
            <person name="Izawa M."/>
            <person name="Kasukawa T."/>
            <person name="Kato H."/>
            <person name="Kawai J."/>
            <person name="Kojima Y."/>
            <person name="Konno H."/>
            <person name="Kouda M."/>
            <person name="Koya S."/>
            <person name="Kurihara C."/>
            <person name="Matsuyama T."/>
            <person name="Miyazaki A."/>
            <person name="Nishi K."/>
            <person name="Nomura K."/>
            <person name="Numazaki R."/>
            <person name="Ohno M."/>
            <person name="Okazaki Y."/>
            <person name="Okido T."/>
            <person name="Owa C."/>
            <person name="Saito H."/>
            <person name="Saito R."/>
            <person name="Sakai C."/>
            <person name="Sakai K."/>
            <person name="Sano H."/>
            <person name="Sasaki D."/>
            <person name="Shibata K."/>
            <person name="Shibata Y."/>
            <person name="Shinagawa A."/>
            <person name="Shiraki T."/>
            <person name="Sogabe Y."/>
            <person name="Suzuki H."/>
            <person name="Tagami M."/>
            <person name="Tagawa A."/>
            <person name="Takahashi F."/>
            <person name="Tanaka T."/>
            <person name="Tejima Y."/>
            <person name="Toya T."/>
            <person name="Yamamura T."/>
            <person name="Yasunishi A."/>
            <person name="Yoshida K."/>
            <person name="Yoshino M."/>
            <person name="Muramatsu M."/>
            <person name="Hayashizaki Y."/>
        </authorList>
    </citation>
    <scope>NUCLEOTIDE SEQUENCE</scope>
    <source>
        <strain evidence="2">C57BL/6J</strain>
        <tissue evidence="2">Testis</tissue>
    </source>
</reference>
<organism evidence="2">
    <name type="scientific">Mus musculus</name>
    <name type="common">Mouse</name>
    <dbReference type="NCBI Taxonomy" id="10090"/>
    <lineage>
        <taxon>Eukaryota</taxon>
        <taxon>Metazoa</taxon>
        <taxon>Chordata</taxon>
        <taxon>Craniata</taxon>
        <taxon>Vertebrata</taxon>
        <taxon>Euteleostomi</taxon>
        <taxon>Mammalia</taxon>
        <taxon>Eutheria</taxon>
        <taxon>Euarchontoglires</taxon>
        <taxon>Glires</taxon>
        <taxon>Rodentia</taxon>
        <taxon>Myomorpha</taxon>
        <taxon>Muroidea</taxon>
        <taxon>Muridae</taxon>
        <taxon>Murinae</taxon>
        <taxon>Mus</taxon>
        <taxon>Mus</taxon>
    </lineage>
</organism>
<reference evidence="2" key="1">
    <citation type="journal article" date="1999" name="Methods Enzymol.">
        <title>High-efficiency full-length cDNA cloning.</title>
        <authorList>
            <person name="Carninci P."/>
            <person name="Hayashizaki Y."/>
        </authorList>
    </citation>
    <scope>NUCLEOTIDE SEQUENCE</scope>
    <source>
        <strain evidence="2">C57BL/6J</strain>
        <tissue evidence="2">Testis</tissue>
    </source>
</reference>
<sequence length="79" mass="9330">MIVSSISCCHGNLADTCTYHMFGNHYHIFIYQMLSWYLCLCLLFYLSRTTLNKITDVILYNEAYLYICLKTKDLLCNQL</sequence>
<dbReference type="AGR" id="MGI:1923174"/>
<dbReference type="EMBL" id="AK016239">
    <property type="protein sequence ID" value="BAC25477.1"/>
    <property type="molecule type" value="mRNA"/>
</dbReference>
<reference evidence="2" key="6">
    <citation type="journal article" date="2002" name="Nature">
        <title>Analysis of the mouse transcriptome based on functional annotation of 60,770 full-length cDNAs.</title>
        <authorList>
            <consortium name="The FANTOM Consortium and the RIKEN Genome Exploration Research Group Phase I and II Team"/>
        </authorList>
    </citation>
    <scope>NUCLEOTIDE SEQUENCE</scope>
    <source>
        <strain evidence="2">C57BL/6J</strain>
        <tissue evidence="2">Testis</tissue>
    </source>
</reference>
<evidence type="ECO:0000256" key="1">
    <source>
        <dbReference type="SAM" id="Phobius"/>
    </source>
</evidence>
<name>Q8CER2_MOUSE</name>
<proteinExistence type="evidence at transcript level"/>
<dbReference type="AlphaFoldDB" id="Q8CER2"/>
<reference evidence="2" key="5">
    <citation type="journal article" date="2001" name="Nature">
        <title>Functional annotation of a full-length mouse cDNA collection.</title>
        <authorList>
            <consortium name="The RIKEN Genome Exploration Research Group Phase II Team and the FANTOM Consortium"/>
        </authorList>
    </citation>
    <scope>NUCLEOTIDE SEQUENCE</scope>
    <source>
        <strain evidence="2">C57BL/6J</strain>
        <tissue evidence="2">Testis</tissue>
    </source>
</reference>